<dbReference type="InParanoid" id="D6WH50"/>
<proteinExistence type="predicted"/>
<feature type="region of interest" description="Disordered" evidence="1">
    <location>
        <begin position="181"/>
        <end position="204"/>
    </location>
</feature>
<evidence type="ECO:0000313" key="2">
    <source>
        <dbReference type="EMBL" id="EFA00969.1"/>
    </source>
</evidence>
<dbReference type="EMBL" id="KQ971330">
    <property type="protein sequence ID" value="EFA00969.1"/>
    <property type="molecule type" value="Genomic_DNA"/>
</dbReference>
<accession>D6WH50</accession>
<protein>
    <submittedName>
        <fullName evidence="2">Uncharacterized protein</fullName>
    </submittedName>
</protein>
<reference evidence="2 3" key="1">
    <citation type="journal article" date="2008" name="Nature">
        <title>The genome of the model beetle and pest Tribolium castaneum.</title>
        <authorList>
            <consortium name="Tribolium Genome Sequencing Consortium"/>
            <person name="Richards S."/>
            <person name="Gibbs R.A."/>
            <person name="Weinstock G.M."/>
            <person name="Brown S.J."/>
            <person name="Denell R."/>
            <person name="Beeman R.W."/>
            <person name="Gibbs R."/>
            <person name="Beeman R.W."/>
            <person name="Brown S.J."/>
            <person name="Bucher G."/>
            <person name="Friedrich M."/>
            <person name="Grimmelikhuijzen C.J."/>
            <person name="Klingler M."/>
            <person name="Lorenzen M."/>
            <person name="Richards S."/>
            <person name="Roth S."/>
            <person name="Schroder R."/>
            <person name="Tautz D."/>
            <person name="Zdobnov E.M."/>
            <person name="Muzny D."/>
            <person name="Gibbs R.A."/>
            <person name="Weinstock G.M."/>
            <person name="Attaway T."/>
            <person name="Bell S."/>
            <person name="Buhay C.J."/>
            <person name="Chandrabose M.N."/>
            <person name="Chavez D."/>
            <person name="Clerk-Blankenburg K.P."/>
            <person name="Cree A."/>
            <person name="Dao M."/>
            <person name="Davis C."/>
            <person name="Chacko J."/>
            <person name="Dinh H."/>
            <person name="Dugan-Rocha S."/>
            <person name="Fowler G."/>
            <person name="Garner T.T."/>
            <person name="Garnes J."/>
            <person name="Gnirke A."/>
            <person name="Hawes A."/>
            <person name="Hernandez J."/>
            <person name="Hines S."/>
            <person name="Holder M."/>
            <person name="Hume J."/>
            <person name="Jhangiani S.N."/>
            <person name="Joshi V."/>
            <person name="Khan Z.M."/>
            <person name="Jackson L."/>
            <person name="Kovar C."/>
            <person name="Kowis A."/>
            <person name="Lee S."/>
            <person name="Lewis L.R."/>
            <person name="Margolis J."/>
            <person name="Morgan M."/>
            <person name="Nazareth L.V."/>
            <person name="Nguyen N."/>
            <person name="Okwuonu G."/>
            <person name="Parker D."/>
            <person name="Richards S."/>
            <person name="Ruiz S.J."/>
            <person name="Santibanez J."/>
            <person name="Savard J."/>
            <person name="Scherer S.E."/>
            <person name="Schneider B."/>
            <person name="Sodergren E."/>
            <person name="Tautz D."/>
            <person name="Vattahil S."/>
            <person name="Villasana D."/>
            <person name="White C.S."/>
            <person name="Wright R."/>
            <person name="Park Y."/>
            <person name="Beeman R.W."/>
            <person name="Lord J."/>
            <person name="Oppert B."/>
            <person name="Lorenzen M."/>
            <person name="Brown S."/>
            <person name="Wang L."/>
            <person name="Savard J."/>
            <person name="Tautz D."/>
            <person name="Richards S."/>
            <person name="Weinstock G."/>
            <person name="Gibbs R.A."/>
            <person name="Liu Y."/>
            <person name="Worley K."/>
            <person name="Weinstock G."/>
            <person name="Elsik C.G."/>
            <person name="Reese J.T."/>
            <person name="Elhaik E."/>
            <person name="Landan G."/>
            <person name="Graur D."/>
            <person name="Arensburger P."/>
            <person name="Atkinson P."/>
            <person name="Beeman R.W."/>
            <person name="Beidler J."/>
            <person name="Brown S.J."/>
            <person name="Demuth J.P."/>
            <person name="Drury D.W."/>
            <person name="Du Y.Z."/>
            <person name="Fujiwara H."/>
            <person name="Lorenzen M."/>
            <person name="Maselli V."/>
            <person name="Osanai M."/>
            <person name="Park Y."/>
            <person name="Robertson H.M."/>
            <person name="Tu Z."/>
            <person name="Wang J.J."/>
            <person name="Wang S."/>
            <person name="Richards S."/>
            <person name="Song H."/>
            <person name="Zhang L."/>
            <person name="Sodergren E."/>
            <person name="Werner D."/>
            <person name="Stanke M."/>
            <person name="Morgenstern B."/>
            <person name="Solovyev V."/>
            <person name="Kosarev P."/>
            <person name="Brown G."/>
            <person name="Chen H.C."/>
            <person name="Ermolaeva O."/>
            <person name="Hlavina W."/>
            <person name="Kapustin Y."/>
            <person name="Kiryutin B."/>
            <person name="Kitts P."/>
            <person name="Maglott D."/>
            <person name="Pruitt K."/>
            <person name="Sapojnikov V."/>
            <person name="Souvorov A."/>
            <person name="Mackey A.J."/>
            <person name="Waterhouse R.M."/>
            <person name="Wyder S."/>
            <person name="Zdobnov E.M."/>
            <person name="Zdobnov E.M."/>
            <person name="Wyder S."/>
            <person name="Kriventseva E.V."/>
            <person name="Kadowaki T."/>
            <person name="Bork P."/>
            <person name="Aranda M."/>
            <person name="Bao R."/>
            <person name="Beermann A."/>
            <person name="Berns N."/>
            <person name="Bolognesi R."/>
            <person name="Bonneton F."/>
            <person name="Bopp D."/>
            <person name="Brown S.J."/>
            <person name="Bucher G."/>
            <person name="Butts T."/>
            <person name="Chaumot A."/>
            <person name="Denell R.E."/>
            <person name="Ferrier D.E."/>
            <person name="Friedrich M."/>
            <person name="Gordon C.M."/>
            <person name="Jindra M."/>
            <person name="Klingler M."/>
            <person name="Lan Q."/>
            <person name="Lattorff H.M."/>
            <person name="Laudet V."/>
            <person name="von Levetsow C."/>
            <person name="Liu Z."/>
            <person name="Lutz R."/>
            <person name="Lynch J.A."/>
            <person name="da Fonseca R.N."/>
            <person name="Posnien N."/>
            <person name="Reuter R."/>
            <person name="Roth S."/>
            <person name="Savard J."/>
            <person name="Schinko J.B."/>
            <person name="Schmitt C."/>
            <person name="Schoppmeier M."/>
            <person name="Schroder R."/>
            <person name="Shippy T.D."/>
            <person name="Simonnet F."/>
            <person name="Marques-Souza H."/>
            <person name="Tautz D."/>
            <person name="Tomoyasu Y."/>
            <person name="Trauner J."/>
            <person name="Van der Zee M."/>
            <person name="Vervoort M."/>
            <person name="Wittkopp N."/>
            <person name="Wimmer E.A."/>
            <person name="Yang X."/>
            <person name="Jones A.K."/>
            <person name="Sattelle D.B."/>
            <person name="Ebert P.R."/>
            <person name="Nelson D."/>
            <person name="Scott J.G."/>
            <person name="Beeman R.W."/>
            <person name="Muthukrishnan S."/>
            <person name="Kramer K.J."/>
            <person name="Arakane Y."/>
            <person name="Beeman R.W."/>
            <person name="Zhu Q."/>
            <person name="Hogenkamp D."/>
            <person name="Dixit R."/>
            <person name="Oppert B."/>
            <person name="Jiang H."/>
            <person name="Zou Z."/>
            <person name="Marshall J."/>
            <person name="Elpidina E."/>
            <person name="Vinokurov K."/>
            <person name="Oppert C."/>
            <person name="Zou Z."/>
            <person name="Evans J."/>
            <person name="Lu Z."/>
            <person name="Zhao P."/>
            <person name="Sumathipala N."/>
            <person name="Altincicek B."/>
            <person name="Vilcinskas A."/>
            <person name="Williams M."/>
            <person name="Hultmark D."/>
            <person name="Hetru C."/>
            <person name="Jiang H."/>
            <person name="Grimmelikhuijzen C.J."/>
            <person name="Hauser F."/>
            <person name="Cazzamali G."/>
            <person name="Williamson M."/>
            <person name="Park Y."/>
            <person name="Li B."/>
            <person name="Tanaka Y."/>
            <person name="Predel R."/>
            <person name="Neupert S."/>
            <person name="Schachtner J."/>
            <person name="Verleyen P."/>
            <person name="Raible F."/>
            <person name="Bork P."/>
            <person name="Friedrich M."/>
            <person name="Walden K.K."/>
            <person name="Robertson H.M."/>
            <person name="Angeli S."/>
            <person name="Foret S."/>
            <person name="Bucher G."/>
            <person name="Schuetz S."/>
            <person name="Maleszka R."/>
            <person name="Wimmer E.A."/>
            <person name="Beeman R.W."/>
            <person name="Lorenzen M."/>
            <person name="Tomoyasu Y."/>
            <person name="Miller S.C."/>
            <person name="Grossmann D."/>
            <person name="Bucher G."/>
        </authorList>
    </citation>
    <scope>NUCLEOTIDE SEQUENCE [LARGE SCALE GENOMIC DNA]</scope>
    <source>
        <strain evidence="2 3">Georgia GA2</strain>
    </source>
</reference>
<dbReference type="AlphaFoldDB" id="D6WH50"/>
<name>D6WH50_TRICA</name>
<gene>
    <name evidence="2" type="primary">GLEAN_03880</name>
    <name evidence="2" type="ORF">TcasGA2_TC003880</name>
</gene>
<evidence type="ECO:0000256" key="1">
    <source>
        <dbReference type="SAM" id="MobiDB-lite"/>
    </source>
</evidence>
<reference evidence="2 3" key="2">
    <citation type="journal article" date="2010" name="Nucleic Acids Res.">
        <title>BeetleBase in 2010: revisions to provide comprehensive genomic information for Tribolium castaneum.</title>
        <authorList>
            <person name="Kim H.S."/>
            <person name="Murphy T."/>
            <person name="Xia J."/>
            <person name="Caragea D."/>
            <person name="Park Y."/>
            <person name="Beeman R.W."/>
            <person name="Lorenzen M.D."/>
            <person name="Butcher S."/>
            <person name="Manak J.R."/>
            <person name="Brown S.J."/>
        </authorList>
    </citation>
    <scope>GENOME REANNOTATION</scope>
    <source>
        <strain evidence="2 3">Georgia GA2</strain>
    </source>
</reference>
<evidence type="ECO:0000313" key="3">
    <source>
        <dbReference type="Proteomes" id="UP000007266"/>
    </source>
</evidence>
<dbReference type="HOGENOM" id="CLU_1047074_0_0_1"/>
<sequence length="266" mass="30420">MKVTEDNSVLNFLRHLFRWGDPRKLSLVDFQTKASRNNNTTGENPKSVLIVQNETTFVRLDFPREHKNAIRHITDKTDGLCDKCDCYFGRKMIPNDSKGKNIGEAEGPLHENKRAVTFYPFPLSSAINLHTANINNEKRRNSGCVRRFVDDRYDPRRYSFKINPSDELKDPSSHSLHVCADRRKKPSRARGINPEATGDGDPSLAFVTSPTRINIKKAPVRGKDDGSISAWHDANFDKYFSTDLFNNVIKERVRVVTLGNRRVVYL</sequence>
<organism evidence="2 3">
    <name type="scientific">Tribolium castaneum</name>
    <name type="common">Red flour beetle</name>
    <dbReference type="NCBI Taxonomy" id="7070"/>
    <lineage>
        <taxon>Eukaryota</taxon>
        <taxon>Metazoa</taxon>
        <taxon>Ecdysozoa</taxon>
        <taxon>Arthropoda</taxon>
        <taxon>Hexapoda</taxon>
        <taxon>Insecta</taxon>
        <taxon>Pterygota</taxon>
        <taxon>Neoptera</taxon>
        <taxon>Endopterygota</taxon>
        <taxon>Coleoptera</taxon>
        <taxon>Polyphaga</taxon>
        <taxon>Cucujiformia</taxon>
        <taxon>Tenebrionidae</taxon>
        <taxon>Tenebrionidae incertae sedis</taxon>
        <taxon>Tribolium</taxon>
    </lineage>
</organism>
<keyword evidence="3" id="KW-1185">Reference proteome</keyword>
<dbReference type="Proteomes" id="UP000007266">
    <property type="component" value="Linkage group 3"/>
</dbReference>